<evidence type="ECO:0000313" key="2">
    <source>
        <dbReference type="EMBL" id="OGK23528.1"/>
    </source>
</evidence>
<keyword evidence="1" id="KW-1133">Transmembrane helix</keyword>
<keyword evidence="1" id="KW-0472">Membrane</keyword>
<reference evidence="2 3" key="1">
    <citation type="journal article" date="2016" name="Nat. Commun.">
        <title>Thousands of microbial genomes shed light on interconnected biogeochemical processes in an aquifer system.</title>
        <authorList>
            <person name="Anantharaman K."/>
            <person name="Brown C.T."/>
            <person name="Hug L.A."/>
            <person name="Sharon I."/>
            <person name="Castelle C.J."/>
            <person name="Probst A.J."/>
            <person name="Thomas B.C."/>
            <person name="Singh A."/>
            <person name="Wilkins M.J."/>
            <person name="Karaoz U."/>
            <person name="Brodie E.L."/>
            <person name="Williams K.H."/>
            <person name="Hubbard S.S."/>
            <person name="Banfield J.F."/>
        </authorList>
    </citation>
    <scope>NUCLEOTIDE SEQUENCE [LARGE SCALE GENOMIC DNA]</scope>
</reference>
<evidence type="ECO:0000256" key="1">
    <source>
        <dbReference type="SAM" id="Phobius"/>
    </source>
</evidence>
<sequence length="388" mass="43016">MAETDDERKRKFVEIARDPRTQAVASLFGVALTGIAAYERSRRAKKRKSEDIVRDPKEFMLSAIEGVELQQKERFILAYRIAEQVAAELVRHAERVDADRAVSLLAPHLASVAQLGDEMRVPRDPSSKHALFQVAFGRDASPGELTSLDRVGEVFRDIPLYAHKELRALLRSKGNKVGGLRQSEIPALVRVLVAQHDSGGADPSKMLRLLHGELPGSESGSTSLWSVARRNRPLRGSEPEVFLHAYRLQAEPTEILSRHLADLGDRLDPHGDTLLVTALSPLSEQARESAYASTLAALDDIRLLGSMGDGLEHVIIVTPLTTPEQAQQDGKGRELLNVLSYWSDTSRLVDDFVSPGETAMLTELRNWHNEARKARVELPFLYDTSDAD</sequence>
<accession>A0A1F7GX37</accession>
<organism evidence="2 3">
    <name type="scientific">Candidatus Roizmanbacteria bacterium RIFCSPHIGHO2_02_FULL_37_24</name>
    <dbReference type="NCBI Taxonomy" id="1802037"/>
    <lineage>
        <taxon>Bacteria</taxon>
        <taxon>Candidatus Roizmaniibacteriota</taxon>
    </lineage>
</organism>
<dbReference type="EMBL" id="MFZM01000020">
    <property type="protein sequence ID" value="OGK23528.1"/>
    <property type="molecule type" value="Genomic_DNA"/>
</dbReference>
<dbReference type="Proteomes" id="UP000177159">
    <property type="component" value="Unassembled WGS sequence"/>
</dbReference>
<feature type="transmembrane region" description="Helical" evidence="1">
    <location>
        <begin position="20"/>
        <end position="38"/>
    </location>
</feature>
<comment type="caution">
    <text evidence="2">The sequence shown here is derived from an EMBL/GenBank/DDBJ whole genome shotgun (WGS) entry which is preliminary data.</text>
</comment>
<evidence type="ECO:0000313" key="3">
    <source>
        <dbReference type="Proteomes" id="UP000177159"/>
    </source>
</evidence>
<dbReference type="AlphaFoldDB" id="A0A1F7GX37"/>
<protein>
    <submittedName>
        <fullName evidence="2">Uncharacterized protein</fullName>
    </submittedName>
</protein>
<name>A0A1F7GX37_9BACT</name>
<proteinExistence type="predicted"/>
<keyword evidence="1" id="KW-0812">Transmembrane</keyword>
<gene>
    <name evidence="2" type="ORF">A3C24_01900</name>
</gene>